<evidence type="ECO:0000313" key="7">
    <source>
        <dbReference type="Proteomes" id="UP001190700"/>
    </source>
</evidence>
<dbReference type="GO" id="GO:0016763">
    <property type="term" value="F:pentosyltransferase activity"/>
    <property type="evidence" value="ECO:0007669"/>
    <property type="project" value="UniProtKB-ARBA"/>
</dbReference>
<evidence type="ECO:0000256" key="3">
    <source>
        <dbReference type="ARBA" id="ARBA00023180"/>
    </source>
</evidence>
<sequence>TPLDARKHPPPRDASQLEQKHGVIHLRNGCVRAEPKERITIYLYGRDPTTPTPPFVIWIKVNSSAENLTQWPANASVWDLPEAPLLQAGPTGNVNHCLHDVVLSLLTSYRSPEEHGLPTSTLLVTEPNSRWCLEHLRALFISPPSRNARRGTPELKRPSANRHEGQHKLDPIVRLAPGLNCFRQATLALPMYNRYFSAEKIPPAHLRKMRRALWEKMLGLPEEEYDEAKLTNSAEGPLAHRVLLIGGRVGERRRVLLNFEDVIQHVTSAWGTNFDSIIRTPKLSSLTPREQARLFYNATVVLQVEGGHMANIVHCRPGTTVIEMSGGWLGPTWEKFGILTSALGLRHHLFVSSHLASKVPVEHSASFNVSLPAIDCIMETAVLGRAAPALCSGDDGMLHDRPVASTLPFAGAPSSEEAGGRDSLKAQKRLAAMEGLAIVVHTHTEYSLAWGPSFDLFERFLIDTGRAYGAPRIPFILCINERTVDPRIPYWVQQIVYREQGELGYFFNKSLSCLEQVQEEYVLYLQEDWFLLGDVDWSKIELGMSILRQTSDPAPKVPYDYVQLMQYAGDPYWNANPASEQSPWPDLFERPHNNSKFCIQPAVWKRKRYIEHVSHVWEVWHKLSGGQKFRARGPAALEWAMRFYEPEVIGKLRGLYGFQNWSQAVKLPGLSQRRSLRHPR</sequence>
<dbReference type="Pfam" id="PF04577">
    <property type="entry name" value="Glyco_transf_61"/>
    <property type="match status" value="1"/>
</dbReference>
<feature type="domain" description="Glycosyltransferase 61 catalytic" evidence="5">
    <location>
        <begin position="211"/>
        <end position="322"/>
    </location>
</feature>
<evidence type="ECO:0000256" key="2">
    <source>
        <dbReference type="ARBA" id="ARBA00022679"/>
    </source>
</evidence>
<evidence type="ECO:0000256" key="1">
    <source>
        <dbReference type="ARBA" id="ARBA00022676"/>
    </source>
</evidence>
<dbReference type="PANTHER" id="PTHR20961">
    <property type="entry name" value="GLYCOSYLTRANSFERASE"/>
    <property type="match status" value="1"/>
</dbReference>
<dbReference type="Proteomes" id="UP001190700">
    <property type="component" value="Unassembled WGS sequence"/>
</dbReference>
<gene>
    <name evidence="6" type="ORF">CYMTET_32978</name>
</gene>
<feature type="compositionally biased region" description="Basic and acidic residues" evidence="4">
    <location>
        <begin position="151"/>
        <end position="166"/>
    </location>
</feature>
<dbReference type="InterPro" id="IPR007657">
    <property type="entry name" value="Glycosyltransferase_61"/>
</dbReference>
<proteinExistence type="predicted"/>
<dbReference type="InterPro" id="IPR049625">
    <property type="entry name" value="Glyco_transf_61_cat"/>
</dbReference>
<keyword evidence="7" id="KW-1185">Reference proteome</keyword>
<name>A0AAE0KRP2_9CHLO</name>
<evidence type="ECO:0000313" key="6">
    <source>
        <dbReference type="EMBL" id="KAK3257959.1"/>
    </source>
</evidence>
<keyword evidence="1" id="KW-0328">Glycosyltransferase</keyword>
<feature type="region of interest" description="Disordered" evidence="4">
    <location>
        <begin position="144"/>
        <end position="166"/>
    </location>
</feature>
<organism evidence="6 7">
    <name type="scientific">Cymbomonas tetramitiformis</name>
    <dbReference type="NCBI Taxonomy" id="36881"/>
    <lineage>
        <taxon>Eukaryota</taxon>
        <taxon>Viridiplantae</taxon>
        <taxon>Chlorophyta</taxon>
        <taxon>Pyramimonadophyceae</taxon>
        <taxon>Pyramimonadales</taxon>
        <taxon>Pyramimonadaceae</taxon>
        <taxon>Cymbomonas</taxon>
    </lineage>
</organism>
<dbReference type="GO" id="GO:0005794">
    <property type="term" value="C:Golgi apparatus"/>
    <property type="evidence" value="ECO:0007669"/>
    <property type="project" value="UniProtKB-ARBA"/>
</dbReference>
<feature type="non-terminal residue" evidence="6">
    <location>
        <position position="1"/>
    </location>
</feature>
<evidence type="ECO:0000256" key="4">
    <source>
        <dbReference type="SAM" id="MobiDB-lite"/>
    </source>
</evidence>
<keyword evidence="3" id="KW-0325">Glycoprotein</keyword>
<comment type="caution">
    <text evidence="6">The sequence shown here is derived from an EMBL/GenBank/DDBJ whole genome shotgun (WGS) entry which is preliminary data.</text>
</comment>
<accession>A0AAE0KRP2</accession>
<protein>
    <recommendedName>
        <fullName evidence="5">Glycosyltransferase 61 catalytic domain-containing protein</fullName>
    </recommendedName>
</protein>
<keyword evidence="2" id="KW-0808">Transferase</keyword>
<dbReference type="AlphaFoldDB" id="A0AAE0KRP2"/>
<dbReference type="EMBL" id="LGRX02019945">
    <property type="protein sequence ID" value="KAK3257959.1"/>
    <property type="molecule type" value="Genomic_DNA"/>
</dbReference>
<reference evidence="6 7" key="1">
    <citation type="journal article" date="2015" name="Genome Biol. Evol.">
        <title>Comparative Genomics of a Bacterivorous Green Alga Reveals Evolutionary Causalities and Consequences of Phago-Mixotrophic Mode of Nutrition.</title>
        <authorList>
            <person name="Burns J.A."/>
            <person name="Paasch A."/>
            <person name="Narechania A."/>
            <person name="Kim E."/>
        </authorList>
    </citation>
    <scope>NUCLEOTIDE SEQUENCE [LARGE SCALE GENOMIC DNA]</scope>
    <source>
        <strain evidence="6 7">PLY_AMNH</strain>
    </source>
</reference>
<evidence type="ECO:0000259" key="5">
    <source>
        <dbReference type="Pfam" id="PF04577"/>
    </source>
</evidence>